<organism evidence="2 4">
    <name type="scientific">Venturia inaequalis</name>
    <name type="common">Apple scab fungus</name>
    <dbReference type="NCBI Taxonomy" id="5025"/>
    <lineage>
        <taxon>Eukaryota</taxon>
        <taxon>Fungi</taxon>
        <taxon>Dikarya</taxon>
        <taxon>Ascomycota</taxon>
        <taxon>Pezizomycotina</taxon>
        <taxon>Dothideomycetes</taxon>
        <taxon>Pleosporomycetidae</taxon>
        <taxon>Venturiales</taxon>
        <taxon>Venturiaceae</taxon>
        <taxon>Venturia</taxon>
    </lineage>
</organism>
<evidence type="ECO:0000256" key="1">
    <source>
        <dbReference type="SAM" id="MobiDB-lite"/>
    </source>
</evidence>
<evidence type="ECO:0000313" key="2">
    <source>
        <dbReference type="EMBL" id="KAE9975279.1"/>
    </source>
</evidence>
<dbReference type="EMBL" id="WNWS01000198">
    <property type="protein sequence ID" value="KAE9975279.1"/>
    <property type="molecule type" value="Genomic_DNA"/>
</dbReference>
<protein>
    <submittedName>
        <fullName evidence="2">Uncharacterized protein</fullName>
    </submittedName>
</protein>
<reference evidence="2 4" key="1">
    <citation type="submission" date="2018-12" db="EMBL/GenBank/DDBJ databases">
        <title>Venturia inaequalis Genome Resource.</title>
        <authorList>
            <person name="Lichtner F.J."/>
        </authorList>
    </citation>
    <scope>NUCLEOTIDE SEQUENCE [LARGE SCALE GENOMIC DNA]</scope>
    <source>
        <strain evidence="2 4">120213</strain>
        <strain evidence="3 5">DMI_063113</strain>
    </source>
</reference>
<feature type="region of interest" description="Disordered" evidence="1">
    <location>
        <begin position="1"/>
        <end position="27"/>
    </location>
</feature>
<comment type="caution">
    <text evidence="2">The sequence shown here is derived from an EMBL/GenBank/DDBJ whole genome shotgun (WGS) entry which is preliminary data.</text>
</comment>
<accession>A0A8H3YVL7</accession>
<evidence type="ECO:0000313" key="3">
    <source>
        <dbReference type="EMBL" id="KAE9992704.1"/>
    </source>
</evidence>
<dbReference type="AlphaFoldDB" id="A0A8H3YVL7"/>
<name>A0A8H3YVL7_VENIN</name>
<gene>
    <name evidence="3" type="ORF">EG327_008134</name>
    <name evidence="2" type="ORF">EG328_003248</name>
</gene>
<dbReference type="Proteomes" id="UP000490939">
    <property type="component" value="Unassembled WGS sequence"/>
</dbReference>
<proteinExistence type="predicted"/>
<evidence type="ECO:0000313" key="4">
    <source>
        <dbReference type="Proteomes" id="UP000447873"/>
    </source>
</evidence>
<dbReference type="EMBL" id="WNWR01000050">
    <property type="protein sequence ID" value="KAE9992704.1"/>
    <property type="molecule type" value="Genomic_DNA"/>
</dbReference>
<sequence>MSRDQEEDQEEDQEGMDNPLSPSGFVEKNGLEFLDVGRHPAELMAFMAKNPGLIPGMQSLEDGHIEIQGITASRIFKNSEEAMSRWVPSKEL</sequence>
<evidence type="ECO:0000313" key="5">
    <source>
        <dbReference type="Proteomes" id="UP000490939"/>
    </source>
</evidence>
<feature type="compositionally biased region" description="Acidic residues" evidence="1">
    <location>
        <begin position="1"/>
        <end position="15"/>
    </location>
</feature>
<dbReference type="OrthoDB" id="5835829at2759"/>
<dbReference type="Proteomes" id="UP000447873">
    <property type="component" value="Unassembled WGS sequence"/>
</dbReference>
<keyword evidence="5" id="KW-1185">Reference proteome</keyword>